<evidence type="ECO:0000256" key="2">
    <source>
        <dbReference type="ARBA" id="ARBA00012687"/>
    </source>
</evidence>
<dbReference type="Pfam" id="PF02684">
    <property type="entry name" value="LpxB"/>
    <property type="match status" value="1"/>
</dbReference>
<gene>
    <name evidence="10" type="ORF">ENV30_03775</name>
</gene>
<keyword evidence="5" id="KW-0441">Lipid A biosynthesis</keyword>
<dbReference type="PANTHER" id="PTHR30372:SF4">
    <property type="entry name" value="LIPID-A-DISACCHARIDE SYNTHASE, MITOCHONDRIAL-RELATED"/>
    <property type="match status" value="1"/>
</dbReference>
<evidence type="ECO:0000256" key="7">
    <source>
        <dbReference type="ARBA" id="ARBA00022679"/>
    </source>
</evidence>
<dbReference type="EC" id="2.4.1.182" evidence="2"/>
<evidence type="ECO:0000256" key="9">
    <source>
        <dbReference type="ARBA" id="ARBA00048975"/>
    </source>
</evidence>
<evidence type="ECO:0000256" key="5">
    <source>
        <dbReference type="ARBA" id="ARBA00022556"/>
    </source>
</evidence>
<dbReference type="InterPro" id="IPR003835">
    <property type="entry name" value="Glyco_trans_19"/>
</dbReference>
<dbReference type="SUPFAM" id="SSF53756">
    <property type="entry name" value="UDP-Glycosyltransferase/glycogen phosphorylase"/>
    <property type="match status" value="1"/>
</dbReference>
<keyword evidence="4" id="KW-0444">Lipid biosynthesis</keyword>
<comment type="caution">
    <text evidence="10">The sequence shown here is derived from an EMBL/GenBank/DDBJ whole genome shotgun (WGS) entry which is preliminary data.</text>
</comment>
<dbReference type="GO" id="GO:0016020">
    <property type="term" value="C:membrane"/>
    <property type="evidence" value="ECO:0007669"/>
    <property type="project" value="GOC"/>
</dbReference>
<evidence type="ECO:0000256" key="8">
    <source>
        <dbReference type="ARBA" id="ARBA00023098"/>
    </source>
</evidence>
<organism evidence="10">
    <name type="scientific">Candidatus Caldatribacterium californiense</name>
    <dbReference type="NCBI Taxonomy" id="1454726"/>
    <lineage>
        <taxon>Bacteria</taxon>
        <taxon>Pseudomonadati</taxon>
        <taxon>Atribacterota</taxon>
        <taxon>Atribacteria</taxon>
        <taxon>Atribacterales</taxon>
        <taxon>Candidatus Caldatribacteriaceae</taxon>
        <taxon>Candidatus Caldatribacterium</taxon>
    </lineage>
</organism>
<dbReference type="AlphaFoldDB" id="A0A7V3YG45"/>
<reference evidence="10" key="1">
    <citation type="journal article" date="2020" name="mSystems">
        <title>Genome- and Community-Level Interaction Insights into Carbon Utilization and Element Cycling Functions of Hydrothermarchaeota in Hydrothermal Sediment.</title>
        <authorList>
            <person name="Zhou Z."/>
            <person name="Liu Y."/>
            <person name="Xu W."/>
            <person name="Pan J."/>
            <person name="Luo Z.H."/>
            <person name="Li M."/>
        </authorList>
    </citation>
    <scope>NUCLEOTIDE SEQUENCE [LARGE SCALE GENOMIC DNA]</scope>
    <source>
        <strain evidence="10">SpSt-747</strain>
    </source>
</reference>
<accession>A0A7V3YG45</accession>
<evidence type="ECO:0000256" key="4">
    <source>
        <dbReference type="ARBA" id="ARBA00022516"/>
    </source>
</evidence>
<evidence type="ECO:0000256" key="6">
    <source>
        <dbReference type="ARBA" id="ARBA00022676"/>
    </source>
</evidence>
<name>A0A7V3YG45_9BACT</name>
<keyword evidence="7" id="KW-0808">Transferase</keyword>
<dbReference type="GO" id="GO:0005543">
    <property type="term" value="F:phospholipid binding"/>
    <property type="evidence" value="ECO:0007669"/>
    <property type="project" value="TreeGrafter"/>
</dbReference>
<protein>
    <recommendedName>
        <fullName evidence="3">Lipid-A-disaccharide synthase</fullName>
        <ecNumber evidence="2">2.4.1.182</ecNumber>
    </recommendedName>
</protein>
<comment type="catalytic activity">
    <reaction evidence="9">
        <text>a lipid X + a UDP-2-N,3-O-bis[(3R)-3-hydroxyacyl]-alpha-D-glucosamine = a lipid A disaccharide + UDP + H(+)</text>
        <dbReference type="Rhea" id="RHEA:67828"/>
        <dbReference type="ChEBI" id="CHEBI:15378"/>
        <dbReference type="ChEBI" id="CHEBI:58223"/>
        <dbReference type="ChEBI" id="CHEBI:137748"/>
        <dbReference type="ChEBI" id="CHEBI:176338"/>
        <dbReference type="ChEBI" id="CHEBI:176343"/>
        <dbReference type="EC" id="2.4.1.182"/>
    </reaction>
</comment>
<keyword evidence="8" id="KW-0443">Lipid metabolism</keyword>
<dbReference type="PANTHER" id="PTHR30372">
    <property type="entry name" value="LIPID-A-DISACCHARIDE SYNTHASE"/>
    <property type="match status" value="1"/>
</dbReference>
<sequence length="367" mass="41096">MRKSLLLSCGDISGDLWASQVILLLRERRPGVEVVALGGEESRKAGAHLLVDTVSQSTVGLAEALRAFSFWKKTWREVSAFLRKEKPSVLLAIDNPGFNLRLVRLCARESIPVVYFAPPQVWAWGRWRGKFLARYADHILHLFPWEGKYFAGGRARVSWVGHPLGAWWGKIPQRGPNPQTILFLPGSRRNEVLSFLPVLRGLLSEYGGRFLRYRLVLVAASPSLRPLLETGRTPFPVQVVDRKDLYPLFEDTVLAVSSSGTVTLEVALGGIPQIIVYRTSWGTFLLGCLLFRAPFIGLPNILLGREIAPELVQRRFTPTELFKTMERLLADSSLPGKAKGWAEEIAVQLGDGRTFDHVAEVVSRYLE</sequence>
<dbReference type="EMBL" id="DTFV01000057">
    <property type="protein sequence ID" value="HGI30411.1"/>
    <property type="molecule type" value="Genomic_DNA"/>
</dbReference>
<evidence type="ECO:0000256" key="3">
    <source>
        <dbReference type="ARBA" id="ARBA00020902"/>
    </source>
</evidence>
<dbReference type="GO" id="GO:0009245">
    <property type="term" value="P:lipid A biosynthetic process"/>
    <property type="evidence" value="ECO:0007669"/>
    <property type="project" value="UniProtKB-KW"/>
</dbReference>
<comment type="function">
    <text evidence="1">Condensation of UDP-2,3-diacylglucosamine and 2,3-diacylglucosamine-1-phosphate to form lipid A disaccharide, a precursor of lipid A, a phosphorylated glycolipid that anchors the lipopolysaccharide to the outer membrane of the cell.</text>
</comment>
<dbReference type="GO" id="GO:0008915">
    <property type="term" value="F:lipid-A-disaccharide synthase activity"/>
    <property type="evidence" value="ECO:0007669"/>
    <property type="project" value="UniProtKB-EC"/>
</dbReference>
<evidence type="ECO:0000256" key="1">
    <source>
        <dbReference type="ARBA" id="ARBA00002056"/>
    </source>
</evidence>
<evidence type="ECO:0000313" key="10">
    <source>
        <dbReference type="EMBL" id="HGI30411.1"/>
    </source>
</evidence>
<keyword evidence="6" id="KW-0328">Glycosyltransferase</keyword>
<proteinExistence type="predicted"/>